<dbReference type="InterPro" id="IPR046335">
    <property type="entry name" value="LacI/GalR-like_sensor"/>
</dbReference>
<dbReference type="Gene3D" id="3.40.50.2300">
    <property type="match status" value="2"/>
</dbReference>
<dbReference type="InterPro" id="IPR010982">
    <property type="entry name" value="Lambda_DNA-bd_dom_sf"/>
</dbReference>
<evidence type="ECO:0000256" key="1">
    <source>
        <dbReference type="ARBA" id="ARBA00023015"/>
    </source>
</evidence>
<dbReference type="PROSITE" id="PS50932">
    <property type="entry name" value="HTH_LACI_2"/>
    <property type="match status" value="1"/>
</dbReference>
<organism evidence="5">
    <name type="scientific">freshwater metagenome</name>
    <dbReference type="NCBI Taxonomy" id="449393"/>
    <lineage>
        <taxon>unclassified sequences</taxon>
        <taxon>metagenomes</taxon>
        <taxon>ecological metagenomes</taxon>
    </lineage>
</organism>
<dbReference type="CDD" id="cd01392">
    <property type="entry name" value="HTH_LacI"/>
    <property type="match status" value="1"/>
</dbReference>
<accession>A0A6J7LEH3</accession>
<dbReference type="PANTHER" id="PTHR30146">
    <property type="entry name" value="LACI-RELATED TRANSCRIPTIONAL REPRESSOR"/>
    <property type="match status" value="1"/>
</dbReference>
<dbReference type="SMART" id="SM00354">
    <property type="entry name" value="HTH_LACI"/>
    <property type="match status" value="1"/>
</dbReference>
<evidence type="ECO:0000256" key="3">
    <source>
        <dbReference type="ARBA" id="ARBA00023163"/>
    </source>
</evidence>
<name>A0A6J7LEH3_9ZZZZ</name>
<dbReference type="GO" id="GO:0003700">
    <property type="term" value="F:DNA-binding transcription factor activity"/>
    <property type="evidence" value="ECO:0007669"/>
    <property type="project" value="TreeGrafter"/>
</dbReference>
<dbReference type="Gene3D" id="1.10.260.40">
    <property type="entry name" value="lambda repressor-like DNA-binding domains"/>
    <property type="match status" value="1"/>
</dbReference>
<dbReference type="GO" id="GO:0000976">
    <property type="term" value="F:transcription cis-regulatory region binding"/>
    <property type="evidence" value="ECO:0007669"/>
    <property type="project" value="TreeGrafter"/>
</dbReference>
<gene>
    <name evidence="5" type="ORF">UFOPK3772_02830</name>
</gene>
<dbReference type="InterPro" id="IPR028082">
    <property type="entry name" value="Peripla_BP_I"/>
</dbReference>
<dbReference type="EMBL" id="CAFBNE010000125">
    <property type="protein sequence ID" value="CAB4966601.1"/>
    <property type="molecule type" value="Genomic_DNA"/>
</dbReference>
<feature type="domain" description="HTH lacI-type" evidence="4">
    <location>
        <begin position="2"/>
        <end position="57"/>
    </location>
</feature>
<keyword evidence="2" id="KW-0238">DNA-binding</keyword>
<dbReference type="PANTHER" id="PTHR30146:SF138">
    <property type="entry name" value="TRANSCRIPTIONAL REGULATORY PROTEIN"/>
    <property type="match status" value="1"/>
</dbReference>
<evidence type="ECO:0000259" key="4">
    <source>
        <dbReference type="PROSITE" id="PS50932"/>
    </source>
</evidence>
<dbReference type="InterPro" id="IPR000843">
    <property type="entry name" value="HTH_LacI"/>
</dbReference>
<keyword evidence="1" id="KW-0805">Transcription regulation</keyword>
<protein>
    <submittedName>
        <fullName evidence="5">Unannotated protein</fullName>
    </submittedName>
</protein>
<proteinExistence type="predicted"/>
<dbReference type="SUPFAM" id="SSF47413">
    <property type="entry name" value="lambda repressor-like DNA-binding domains"/>
    <property type="match status" value="1"/>
</dbReference>
<sequence>MVTMSEVAKAAGVSQAAVSYAYSRPSKVSSGQRARIFEVAEELGYHGPDAAGRSLRGGRVGAVGVMVMDSLGYAFSDPSNMQLLRGIAEEGELADVAVTLLPSPRPGPSDNKDPLGHRQASAGMRGLVDGVIIHNLPQGHAAVDAVIARGIPVVVVDSPKLRGVPYVGLDDRSAAASAAQHLLALGHRRIGILVDRLAPDGRSGVASPSRISHASDRVARARVQGYLQQLEASGIARSSVPVIEAGGFQLEDYAKASGQLLDDYDVTAILVASDVMALEAMSVATQRGLSIPAELSVVGFDDAPGAAEAGLTTVSQPMVEKGRIAAQLLLKAIATGELGSVLLPTEFIVRSSTARPQKRQSGSR</sequence>
<keyword evidence="3" id="KW-0804">Transcription</keyword>
<evidence type="ECO:0000313" key="5">
    <source>
        <dbReference type="EMBL" id="CAB4966601.1"/>
    </source>
</evidence>
<dbReference type="SUPFAM" id="SSF53822">
    <property type="entry name" value="Periplasmic binding protein-like I"/>
    <property type="match status" value="1"/>
</dbReference>
<dbReference type="Pfam" id="PF13377">
    <property type="entry name" value="Peripla_BP_3"/>
    <property type="match status" value="1"/>
</dbReference>
<dbReference type="AlphaFoldDB" id="A0A6J7LEH3"/>
<evidence type="ECO:0000256" key="2">
    <source>
        <dbReference type="ARBA" id="ARBA00023125"/>
    </source>
</evidence>
<reference evidence="5" key="1">
    <citation type="submission" date="2020-05" db="EMBL/GenBank/DDBJ databases">
        <authorList>
            <person name="Chiriac C."/>
            <person name="Salcher M."/>
            <person name="Ghai R."/>
            <person name="Kavagutti S V."/>
        </authorList>
    </citation>
    <scope>NUCLEOTIDE SEQUENCE</scope>
</reference>
<dbReference type="Pfam" id="PF00356">
    <property type="entry name" value="LacI"/>
    <property type="match status" value="1"/>
</dbReference>
<dbReference type="CDD" id="cd06279">
    <property type="entry name" value="PBP1_LacI-like"/>
    <property type="match status" value="1"/>
</dbReference>